<dbReference type="EMBL" id="AP025314">
    <property type="protein sequence ID" value="BDD11339.1"/>
    <property type="molecule type" value="Genomic_DNA"/>
</dbReference>
<reference evidence="1 2" key="1">
    <citation type="submission" date="2021-12" db="EMBL/GenBank/DDBJ databases">
        <title>Genome sequencing of bacteria with rrn-lacking chromosome and rrn-plasmid.</title>
        <authorList>
            <person name="Anda M."/>
            <person name="Iwasaki W."/>
        </authorList>
    </citation>
    <scope>NUCLEOTIDE SEQUENCE [LARGE SCALE GENOMIC DNA]</scope>
    <source>
        <strain evidence="1 2">DSM 100852</strain>
    </source>
</reference>
<dbReference type="Proteomes" id="UP001348817">
    <property type="component" value="Chromosome"/>
</dbReference>
<protein>
    <submittedName>
        <fullName evidence="1">Uncharacterized protein</fullName>
    </submittedName>
</protein>
<accession>A0AAU9CGM5</accession>
<organism evidence="1 2">
    <name type="scientific">Fulvitalea axinellae</name>
    <dbReference type="NCBI Taxonomy" id="1182444"/>
    <lineage>
        <taxon>Bacteria</taxon>
        <taxon>Pseudomonadati</taxon>
        <taxon>Bacteroidota</taxon>
        <taxon>Cytophagia</taxon>
        <taxon>Cytophagales</taxon>
        <taxon>Persicobacteraceae</taxon>
        <taxon>Fulvitalea</taxon>
    </lineage>
</organism>
<proteinExistence type="predicted"/>
<gene>
    <name evidence="1" type="ORF">FUAX_37710</name>
</gene>
<evidence type="ECO:0000313" key="2">
    <source>
        <dbReference type="Proteomes" id="UP001348817"/>
    </source>
</evidence>
<dbReference type="AlphaFoldDB" id="A0AAU9CGM5"/>
<sequence>MFVPVLQKKDFSEYRVLFKKKRGNVLVSVNNWF</sequence>
<name>A0AAU9CGM5_9BACT</name>
<keyword evidence="2" id="KW-1185">Reference proteome</keyword>
<evidence type="ECO:0000313" key="1">
    <source>
        <dbReference type="EMBL" id="BDD11339.1"/>
    </source>
</evidence>
<dbReference type="KEGG" id="fax:FUAX_37710"/>